<name>A0A094YNF0_9BACT</name>
<evidence type="ECO:0000313" key="4">
    <source>
        <dbReference type="Proteomes" id="UP000029452"/>
    </source>
</evidence>
<feature type="repeat" description="TPR" evidence="1">
    <location>
        <begin position="157"/>
        <end position="190"/>
    </location>
</feature>
<feature type="compositionally biased region" description="Polar residues" evidence="2">
    <location>
        <begin position="308"/>
        <end position="321"/>
    </location>
</feature>
<gene>
    <name evidence="3" type="ORF">LptCag_2201</name>
</gene>
<organism evidence="3 4">
    <name type="scientific">Leptospirillum ferriphilum</name>
    <dbReference type="NCBI Taxonomy" id="178606"/>
    <lineage>
        <taxon>Bacteria</taxon>
        <taxon>Pseudomonadati</taxon>
        <taxon>Nitrospirota</taxon>
        <taxon>Nitrospiria</taxon>
        <taxon>Nitrospirales</taxon>
        <taxon>Nitrospiraceae</taxon>
        <taxon>Leptospirillum</taxon>
    </lineage>
</organism>
<dbReference type="PROSITE" id="PS50005">
    <property type="entry name" value="TPR"/>
    <property type="match status" value="3"/>
</dbReference>
<reference evidence="3 4" key="1">
    <citation type="submission" date="2014-06" db="EMBL/GenBank/DDBJ databases">
        <title>Draft genome sequence of iron oxidizing acidophile Leptospirillum ferriphilum DSM14647.</title>
        <authorList>
            <person name="Cardenas J.P."/>
            <person name="Lazcano M."/>
            <person name="Ossandon F.J."/>
            <person name="Corbett M."/>
            <person name="Holmes D.S."/>
            <person name="Watkin E."/>
        </authorList>
    </citation>
    <scope>NUCLEOTIDE SEQUENCE [LARGE SCALE GENOMIC DNA]</scope>
    <source>
        <strain evidence="3 4">DSM 14647</strain>
    </source>
</reference>
<dbReference type="InterPro" id="IPR011990">
    <property type="entry name" value="TPR-like_helical_dom_sf"/>
</dbReference>
<dbReference type="EMBL" id="JPGK01000002">
    <property type="protein sequence ID" value="KGA94771.1"/>
    <property type="molecule type" value="Genomic_DNA"/>
</dbReference>
<dbReference type="PANTHER" id="PTHR12558:SF13">
    <property type="entry name" value="CELL DIVISION CYCLE PROTEIN 27 HOMOLOG"/>
    <property type="match status" value="1"/>
</dbReference>
<feature type="repeat" description="TPR" evidence="1">
    <location>
        <begin position="258"/>
        <end position="291"/>
    </location>
</feature>
<dbReference type="Pfam" id="PF14559">
    <property type="entry name" value="TPR_19"/>
    <property type="match status" value="2"/>
</dbReference>
<evidence type="ECO:0000313" key="3">
    <source>
        <dbReference type="EMBL" id="KGA94771.1"/>
    </source>
</evidence>
<accession>A0A094YNF0</accession>
<dbReference type="Gene3D" id="1.25.40.10">
    <property type="entry name" value="Tetratricopeptide repeat domain"/>
    <property type="match status" value="1"/>
</dbReference>
<feature type="region of interest" description="Disordered" evidence="2">
    <location>
        <begin position="308"/>
        <end position="328"/>
    </location>
</feature>
<protein>
    <submittedName>
        <fullName evidence="3">TPR domain protein</fullName>
    </submittedName>
</protein>
<evidence type="ECO:0000256" key="1">
    <source>
        <dbReference type="PROSITE-ProRule" id="PRU00339"/>
    </source>
</evidence>
<dbReference type="PANTHER" id="PTHR12558">
    <property type="entry name" value="CELL DIVISION CYCLE 16,23,27"/>
    <property type="match status" value="1"/>
</dbReference>
<feature type="repeat" description="TPR" evidence="1">
    <location>
        <begin position="191"/>
        <end position="224"/>
    </location>
</feature>
<dbReference type="PROSITE" id="PS50293">
    <property type="entry name" value="TPR_REGION"/>
    <property type="match status" value="2"/>
</dbReference>
<dbReference type="AlphaFoldDB" id="A0A094YNF0"/>
<dbReference type="Proteomes" id="UP000029452">
    <property type="component" value="Unassembled WGS sequence"/>
</dbReference>
<dbReference type="SUPFAM" id="SSF48452">
    <property type="entry name" value="TPR-like"/>
    <property type="match status" value="2"/>
</dbReference>
<dbReference type="SMART" id="SM00028">
    <property type="entry name" value="TPR"/>
    <property type="match status" value="5"/>
</dbReference>
<sequence>MMKQKYISEGGCGMEKELSSLVPQIQRSLEDREWLKAFHLASSMLEKYPSNETLRYLLLDALILGGRYDNALDRVREFLVNMPENHRLNLYLLHLLVYHKSFEEALALGKSLLKESLTSMEKRDVLLHTAFSLHGTGELRKAVRMLNELLDEDPLNTDALETLGKIYFEQGHFEEAERYFLELAEMDPAHPRVHQLLGLLYSEQGKWDEAIMEWEEAMEIAPSDEVLRELGWTLNMAGEKEAAISMLEEALDLNPLNLQARIDLGSVLMDQEKFESAIREWEIAKNQDPENKTIRLFLENAKKAVACSPNTQNLSRPGDSNGSRKRSS</sequence>
<proteinExistence type="predicted"/>
<comment type="caution">
    <text evidence="3">The sequence shown here is derived from an EMBL/GenBank/DDBJ whole genome shotgun (WGS) entry which is preliminary data.</text>
</comment>
<evidence type="ECO:0000256" key="2">
    <source>
        <dbReference type="SAM" id="MobiDB-lite"/>
    </source>
</evidence>
<keyword evidence="1" id="KW-0802">TPR repeat</keyword>
<dbReference type="PATRIC" id="fig|178606.4.peg.733"/>
<dbReference type="InterPro" id="IPR019734">
    <property type="entry name" value="TPR_rpt"/>
</dbReference>